<dbReference type="RefSeq" id="WP_165236228.1">
    <property type="nucleotide sequence ID" value="NZ_CP049257.1"/>
</dbReference>
<dbReference type="InterPro" id="IPR002372">
    <property type="entry name" value="PQQ_rpt_dom"/>
</dbReference>
<keyword evidence="4" id="KW-1185">Reference proteome</keyword>
<dbReference type="Proteomes" id="UP000502996">
    <property type="component" value="Chromosome"/>
</dbReference>
<feature type="chain" id="PRO_5038976155" evidence="1">
    <location>
        <begin position="22"/>
        <end position="940"/>
    </location>
</feature>
<organism evidence="3 4">
    <name type="scientific">Nocardioides anomalus</name>
    <dbReference type="NCBI Taxonomy" id="2712223"/>
    <lineage>
        <taxon>Bacteria</taxon>
        <taxon>Bacillati</taxon>
        <taxon>Actinomycetota</taxon>
        <taxon>Actinomycetes</taxon>
        <taxon>Propionibacteriales</taxon>
        <taxon>Nocardioidaceae</taxon>
        <taxon>Nocardioides</taxon>
    </lineage>
</organism>
<dbReference type="EMBL" id="CP049257">
    <property type="protein sequence ID" value="QIG44570.1"/>
    <property type="molecule type" value="Genomic_DNA"/>
</dbReference>
<dbReference type="SMART" id="SM00564">
    <property type="entry name" value="PQQ"/>
    <property type="match status" value="12"/>
</dbReference>
<evidence type="ECO:0000313" key="3">
    <source>
        <dbReference type="EMBL" id="QIG44570.1"/>
    </source>
</evidence>
<feature type="domain" description="Pyrrolo-quinoline quinone repeat" evidence="2">
    <location>
        <begin position="677"/>
        <end position="821"/>
    </location>
</feature>
<dbReference type="AlphaFoldDB" id="A0A6G6WHN1"/>
<accession>A0A6G6WHN1</accession>
<dbReference type="InterPro" id="IPR011047">
    <property type="entry name" value="Quinoprotein_ADH-like_sf"/>
</dbReference>
<feature type="domain" description="Pyrrolo-quinoline quinone repeat" evidence="2">
    <location>
        <begin position="381"/>
        <end position="522"/>
    </location>
</feature>
<sequence length="940" mass="98056">MATTRAIVGWLPALVLVPALAAAAVVVSVPDDDVAAMREEQPLDLGTTWVYDVTDHGQPSGTRTSQVAASASLIDDRGLLVPTVKVTARYTDYPGTGPRRYDAYYRVDGDSVYQYAQDEGGTWYAISPRIPSYRLPAEPGLSWDYDGTVGDADYSSRTELTEVGDIEASGRTFTGCAHFVTHTPVAVEGQPDAERTFDEWTCPGYGTVKTRDHTEATDSDVTEELTQFHGVAHEWYAAGHDPEPVAATDVPGSTYGFGAGRTFAAPDGTLGRDLAWTDGRGESGLHPPVSDGEVMVLAEADGGVTLRTVGTGEVRWRVRLRGPVLAAPVLADGAVVVADPGKQVTALSLDDGRALWVRRLPDVVSASPVVVGDQVVVPTDDGAVTALSLTDGTTAWSTTLGGPARTALAADAEHVLVADDSGTLTALDPDDGDADWSSSFDSGVRQGPVVAEGHVLVQDGDGVVHAFDADGDVDWQTRGREEGAWPLAAGDGVLVTVDLHDLRAYDLDDGHRLWTREVAPQRTTVAVIGDEVVASGTAGQVEVLGLADGEVRDRWTLPTLAPGDRWFNDVAPALVGDDLVLTGSANGTTDTVLFAYPVRDGAAAGGVSLRVDLRDVPGYPNEAAALAGDDVLVPVGQDLVAVGPDDASRTVQTGDVGVQTTPVVAGDVVVSRNGKHVEARRLDDGTQLWELPSGDPEYGASPATDGTTVVYAHTDGVLVAADLRTGDVRWTAPLDGQNGSSQPLLLPDGDVVYGGGGLARYDGATGDVRWRDPATHLLGPAAYAGGTVYAAGYDPATNEGRLVAVDAATGERRWSVPLTLPPLYLGPAVGAGVVVAYDGPTAHAYDATTGDELWTLTGSRPAAGGPAVVDGRVLLVQRGNNDDLEDDEYRLSVQDARTGRLLAAWEAPGTPPGRTALTAVTPDGRLLMPSLGLAVVQVVP</sequence>
<gene>
    <name evidence="3" type="ORF">G5V58_18865</name>
</gene>
<reference evidence="3 4" key="1">
    <citation type="submission" date="2020-02" db="EMBL/GenBank/DDBJ databases">
        <title>Full genome sequence of Nocardioides sp. R-3366.</title>
        <authorList>
            <person name="Im W.-T."/>
        </authorList>
    </citation>
    <scope>NUCLEOTIDE SEQUENCE [LARGE SCALE GENOMIC DNA]</scope>
    <source>
        <strain evidence="3 4">R-3366</strain>
    </source>
</reference>
<dbReference type="Gene3D" id="2.130.10.10">
    <property type="entry name" value="YVTN repeat-like/Quinoprotein amine dehydrogenase"/>
    <property type="match status" value="4"/>
</dbReference>
<dbReference type="SUPFAM" id="SSF50998">
    <property type="entry name" value="Quinoprotein alcohol dehydrogenase-like"/>
    <property type="match status" value="3"/>
</dbReference>
<dbReference type="KEGG" id="nano:G5V58_18865"/>
<name>A0A6G6WHN1_9ACTN</name>
<dbReference type="InterPro" id="IPR015943">
    <property type="entry name" value="WD40/YVTN_repeat-like_dom_sf"/>
</dbReference>
<keyword evidence="1" id="KW-0732">Signal</keyword>
<evidence type="ECO:0000259" key="2">
    <source>
        <dbReference type="Pfam" id="PF13360"/>
    </source>
</evidence>
<feature type="signal peptide" evidence="1">
    <location>
        <begin position="1"/>
        <end position="21"/>
    </location>
</feature>
<dbReference type="PANTHER" id="PTHR34512">
    <property type="entry name" value="CELL SURFACE PROTEIN"/>
    <property type="match status" value="1"/>
</dbReference>
<dbReference type="Pfam" id="PF13360">
    <property type="entry name" value="PQQ_2"/>
    <property type="match status" value="2"/>
</dbReference>
<dbReference type="PANTHER" id="PTHR34512:SF30">
    <property type="entry name" value="OUTER MEMBRANE PROTEIN ASSEMBLY FACTOR BAMB"/>
    <property type="match status" value="1"/>
</dbReference>
<proteinExistence type="predicted"/>
<evidence type="ECO:0000256" key="1">
    <source>
        <dbReference type="SAM" id="SignalP"/>
    </source>
</evidence>
<evidence type="ECO:0000313" key="4">
    <source>
        <dbReference type="Proteomes" id="UP000502996"/>
    </source>
</evidence>
<protein>
    <submittedName>
        <fullName evidence="3">PQQ-binding-like beta-propeller repeat protein</fullName>
    </submittedName>
</protein>
<dbReference type="InterPro" id="IPR018391">
    <property type="entry name" value="PQQ_b-propeller_rpt"/>
</dbReference>